<dbReference type="OrthoDB" id="6462173at2"/>
<evidence type="ECO:0000313" key="2">
    <source>
        <dbReference type="Proteomes" id="UP000094023"/>
    </source>
</evidence>
<dbReference type="EMBL" id="LXEN01000158">
    <property type="protein sequence ID" value="OAT20727.1"/>
    <property type="molecule type" value="Genomic_DNA"/>
</dbReference>
<gene>
    <name evidence="1" type="ORF">M983_3196</name>
</gene>
<comment type="caution">
    <text evidence="1">The sequence shown here is derived from an EMBL/GenBank/DDBJ whole genome shotgun (WGS) entry which is preliminary data.</text>
</comment>
<dbReference type="Proteomes" id="UP000094023">
    <property type="component" value="Unassembled WGS sequence"/>
</dbReference>
<sequence>MSKYNITNETKVHNGVTLHKIERVYTKTPGGWLESEKNLSQEGNCFIRDNAMVYGNARVTGNAVVSEDAEVYGDAIIRDNAKVYGKTIINDHAIIEHNAQIYGYAKITGNTIVSNDESVFEYIGTWDEIDYIERLDIYVGNDDKKGIICSNGYHQMPIKVYFEAFDKDKKRIKVRSSDIFNHIRIVDSKNKPFTDAEGFSFTQEAGGFVYPKLRSPMNMIGSSCYFYASLDLNLDKKIEYVRLFVQCTVNGKEYTTAIENTESLFVQNFVTLYVYPRRVFSQNDIDVTSVTETELVKDDFYIEGRDVLKKYYVRFKNNEKFITNSASYQTNNIFYFKQMASSKHCYSSTDLFITEDKKALFTMTFNYKSNQSFSITSTNHDMSGLCFWHYAFWEREDFYYHEWGNKMDFILYDQYGNKADMVVQPDESNKKLSFHVKE</sequence>
<dbReference type="RefSeq" id="WP_066753419.1">
    <property type="nucleotide sequence ID" value="NZ_LXEN01000158.1"/>
</dbReference>
<reference evidence="1 2" key="1">
    <citation type="submission" date="2016-04" db="EMBL/GenBank/DDBJ databases">
        <title>ATOL: Assembling a taxonomically balanced genome-scale reconstruction of the evolutionary history of the Enterobacteriaceae.</title>
        <authorList>
            <person name="Plunkett G.III."/>
            <person name="Neeno-Eckwall E.C."/>
            <person name="Glasner J.D."/>
            <person name="Perna N.T."/>
        </authorList>
    </citation>
    <scope>NUCLEOTIDE SEQUENCE [LARGE SCALE GENOMIC DNA]</scope>
    <source>
        <strain evidence="1 2">ATCC 19692</strain>
    </source>
</reference>
<accession>A0A198F775</accession>
<proteinExistence type="predicted"/>
<dbReference type="STRING" id="1354337.M983_3196"/>
<protein>
    <recommendedName>
        <fullName evidence="3">Transferase</fullName>
    </recommendedName>
</protein>
<dbReference type="InterPro" id="IPR011004">
    <property type="entry name" value="Trimer_LpxA-like_sf"/>
</dbReference>
<name>A0A198F775_9GAMM</name>
<organism evidence="1 2">
    <name type="scientific">Proteus myxofaciens ATCC 19692</name>
    <dbReference type="NCBI Taxonomy" id="1354337"/>
    <lineage>
        <taxon>Bacteria</taxon>
        <taxon>Pseudomonadati</taxon>
        <taxon>Pseudomonadota</taxon>
        <taxon>Gammaproteobacteria</taxon>
        <taxon>Enterobacterales</taxon>
        <taxon>Morganellaceae</taxon>
        <taxon>Proteus</taxon>
    </lineage>
</organism>
<dbReference type="AlphaFoldDB" id="A0A198F775"/>
<evidence type="ECO:0008006" key="3">
    <source>
        <dbReference type="Google" id="ProtNLM"/>
    </source>
</evidence>
<dbReference type="PATRIC" id="fig|1354337.4.peg.3302"/>
<evidence type="ECO:0000313" key="1">
    <source>
        <dbReference type="EMBL" id="OAT20727.1"/>
    </source>
</evidence>
<dbReference type="SUPFAM" id="SSF51161">
    <property type="entry name" value="Trimeric LpxA-like enzymes"/>
    <property type="match status" value="1"/>
</dbReference>
<dbReference type="Gene3D" id="2.160.10.10">
    <property type="entry name" value="Hexapeptide repeat proteins"/>
    <property type="match status" value="1"/>
</dbReference>
<keyword evidence="2" id="KW-1185">Reference proteome</keyword>